<proteinExistence type="predicted"/>
<accession>A0A2T5C0A5</accession>
<dbReference type="AlphaFoldDB" id="A0A2T5C0A5"/>
<organism evidence="2 3">
    <name type="scientific">Mangrovibacterium marinum</name>
    <dbReference type="NCBI Taxonomy" id="1639118"/>
    <lineage>
        <taxon>Bacteria</taxon>
        <taxon>Pseudomonadati</taxon>
        <taxon>Bacteroidota</taxon>
        <taxon>Bacteroidia</taxon>
        <taxon>Marinilabiliales</taxon>
        <taxon>Prolixibacteraceae</taxon>
        <taxon>Mangrovibacterium</taxon>
    </lineage>
</organism>
<keyword evidence="1" id="KW-0732">Signal</keyword>
<dbReference type="EMBL" id="QAAD01000011">
    <property type="protein sequence ID" value="PTN08011.1"/>
    <property type="molecule type" value="Genomic_DNA"/>
</dbReference>
<feature type="chain" id="PRO_5015737132" description="NIPSNAP protein" evidence="1">
    <location>
        <begin position="25"/>
        <end position="256"/>
    </location>
</feature>
<gene>
    <name evidence="2" type="ORF">C8N47_11151</name>
</gene>
<evidence type="ECO:0000256" key="1">
    <source>
        <dbReference type="SAM" id="SignalP"/>
    </source>
</evidence>
<evidence type="ECO:0000313" key="2">
    <source>
        <dbReference type="EMBL" id="PTN08011.1"/>
    </source>
</evidence>
<evidence type="ECO:0000313" key="3">
    <source>
        <dbReference type="Proteomes" id="UP000243525"/>
    </source>
</evidence>
<dbReference type="Proteomes" id="UP000243525">
    <property type="component" value="Unassembled WGS sequence"/>
</dbReference>
<comment type="caution">
    <text evidence="2">The sequence shown here is derived from an EMBL/GenBank/DDBJ whole genome shotgun (WGS) entry which is preliminary data.</text>
</comment>
<feature type="signal peptide" evidence="1">
    <location>
        <begin position="1"/>
        <end position="24"/>
    </location>
</feature>
<reference evidence="2 3" key="1">
    <citation type="submission" date="2018-04" db="EMBL/GenBank/DDBJ databases">
        <title>Genomic Encyclopedia of Archaeal and Bacterial Type Strains, Phase II (KMG-II): from individual species to whole genera.</title>
        <authorList>
            <person name="Goeker M."/>
        </authorList>
    </citation>
    <scope>NUCLEOTIDE SEQUENCE [LARGE SCALE GENOMIC DNA]</scope>
    <source>
        <strain evidence="2 3">DSM 28823</strain>
    </source>
</reference>
<sequence>MKNAVGFIALLILLTAFQTTPAFAQDAAPTKFVVFEEFVSPADMPAFWEAQKTTSELWQKHELDIPVYAYLNDDDAFYWVMPIENFGSLDAIFTKFHAMFQTMIDEDGFDASSAFRDLYSGRQLVIEHAPDLSHLLADENKPSEEEPFCEWMFCYLKAGHEKEVDQALKNFVDYYTEIGSTYTWDVYKSLFGFETPMYILMVKSEDEVTLRTEEKALRENNKENFEKMWQEFAPHVRKLETKKGWYLPKFSNIPAN</sequence>
<protein>
    <recommendedName>
        <fullName evidence="4">NIPSNAP protein</fullName>
    </recommendedName>
</protein>
<evidence type="ECO:0008006" key="4">
    <source>
        <dbReference type="Google" id="ProtNLM"/>
    </source>
</evidence>
<keyword evidence="3" id="KW-1185">Reference proteome</keyword>
<dbReference type="OrthoDB" id="1120193at2"/>
<name>A0A2T5C0A5_9BACT</name>
<dbReference type="RefSeq" id="WP_107822742.1">
    <property type="nucleotide sequence ID" value="NZ_OY782574.1"/>
</dbReference>